<accession>A0A1D8AVN3</accession>
<gene>
    <name evidence="3" type="primary">ybgC</name>
    <name evidence="3" type="ORF">Verru16b_01984</name>
</gene>
<dbReference type="InterPro" id="IPR006684">
    <property type="entry name" value="YbgC/YbaW"/>
</dbReference>
<dbReference type="Proteomes" id="UP000095228">
    <property type="component" value="Chromosome"/>
</dbReference>
<dbReference type="SUPFAM" id="SSF54637">
    <property type="entry name" value="Thioesterase/thiol ester dehydrase-isomerase"/>
    <property type="match status" value="1"/>
</dbReference>
<keyword evidence="4" id="KW-1185">Reference proteome</keyword>
<dbReference type="GO" id="GO:0047617">
    <property type="term" value="F:fatty acyl-CoA hydrolase activity"/>
    <property type="evidence" value="ECO:0007669"/>
    <property type="project" value="TreeGrafter"/>
</dbReference>
<dbReference type="InterPro" id="IPR029069">
    <property type="entry name" value="HotDog_dom_sf"/>
</dbReference>
<comment type="similarity">
    <text evidence="1">Belongs to the 4-hydroxybenzoyl-CoA thioesterase family.</text>
</comment>
<name>A0A1D8AVN3_9BACT</name>
<sequence length="134" mass="15533">MIESRSQITVRYAETDMMGIVYHGNYLPWFEVGRTTLLKECGFPYRELESQGYLLPVIELGVKYQRPALYDDTLTIITRLKERPSLRIHLEYEVRRGDELLVTGFTTHVFINKAGEPVRPPATLVARMQELFAP</sequence>
<evidence type="ECO:0000313" key="4">
    <source>
        <dbReference type="Proteomes" id="UP000095228"/>
    </source>
</evidence>
<organism evidence="3 4">
    <name type="scientific">Lacunisphaera limnophila</name>
    <dbReference type="NCBI Taxonomy" id="1838286"/>
    <lineage>
        <taxon>Bacteria</taxon>
        <taxon>Pseudomonadati</taxon>
        <taxon>Verrucomicrobiota</taxon>
        <taxon>Opitutia</taxon>
        <taxon>Opitutales</taxon>
        <taxon>Opitutaceae</taxon>
        <taxon>Lacunisphaera</taxon>
    </lineage>
</organism>
<dbReference type="Gene3D" id="3.10.129.10">
    <property type="entry name" value="Hotdog Thioesterase"/>
    <property type="match status" value="1"/>
</dbReference>
<dbReference type="InterPro" id="IPR050563">
    <property type="entry name" value="4-hydroxybenzoyl-CoA_TE"/>
</dbReference>
<dbReference type="OrthoDB" id="9800856at2"/>
<dbReference type="RefSeq" id="WP_069962118.1">
    <property type="nucleotide sequence ID" value="NZ_CP016094.1"/>
</dbReference>
<keyword evidence="2 3" id="KW-0378">Hydrolase</keyword>
<evidence type="ECO:0000313" key="3">
    <source>
        <dbReference type="EMBL" id="AOS44915.1"/>
    </source>
</evidence>
<dbReference type="PANTHER" id="PTHR31793:SF27">
    <property type="entry name" value="NOVEL THIOESTERASE SUPERFAMILY DOMAIN AND SAPOSIN A-TYPE DOMAIN CONTAINING PROTEIN (0610012H03RIK)"/>
    <property type="match status" value="1"/>
</dbReference>
<dbReference type="PANTHER" id="PTHR31793">
    <property type="entry name" value="4-HYDROXYBENZOYL-COA THIOESTERASE FAMILY MEMBER"/>
    <property type="match status" value="1"/>
</dbReference>
<reference evidence="3 4" key="1">
    <citation type="submission" date="2016-06" db="EMBL/GenBank/DDBJ databases">
        <title>Three novel species with peptidoglycan cell walls form the new genus Lacunisphaera gen. nov. in the family Opitutaceae of the verrucomicrobial subdivision 4.</title>
        <authorList>
            <person name="Rast P."/>
            <person name="Gloeckner I."/>
            <person name="Jogler M."/>
            <person name="Boedeker C."/>
            <person name="Jeske O."/>
            <person name="Wiegand S."/>
            <person name="Reinhardt R."/>
            <person name="Schumann P."/>
            <person name="Rohde M."/>
            <person name="Spring S."/>
            <person name="Gloeckner F.O."/>
            <person name="Jogler C."/>
        </authorList>
    </citation>
    <scope>NUCLEOTIDE SEQUENCE [LARGE SCALE GENOMIC DNA]</scope>
    <source>
        <strain evidence="3 4">IG16b</strain>
    </source>
</reference>
<evidence type="ECO:0000256" key="1">
    <source>
        <dbReference type="ARBA" id="ARBA00005953"/>
    </source>
</evidence>
<proteinExistence type="inferred from homology"/>
<dbReference type="EC" id="3.1.2.-" evidence="3"/>
<dbReference type="CDD" id="cd00586">
    <property type="entry name" value="4HBT"/>
    <property type="match status" value="1"/>
</dbReference>
<dbReference type="EMBL" id="CP016094">
    <property type="protein sequence ID" value="AOS44915.1"/>
    <property type="molecule type" value="Genomic_DNA"/>
</dbReference>
<dbReference type="AlphaFoldDB" id="A0A1D8AVN3"/>
<dbReference type="KEGG" id="obg:Verru16b_01984"/>
<protein>
    <submittedName>
        <fullName evidence="3">Acyl-CoA thioester hydrolase YbgC</fullName>
        <ecNumber evidence="3">3.1.2.-</ecNumber>
    </submittedName>
</protein>
<evidence type="ECO:0000256" key="2">
    <source>
        <dbReference type="ARBA" id="ARBA00022801"/>
    </source>
</evidence>
<dbReference type="STRING" id="1838286.Verru16b_01984"/>
<dbReference type="PATRIC" id="fig|1838286.3.peg.1998"/>
<dbReference type="Pfam" id="PF13279">
    <property type="entry name" value="4HBT_2"/>
    <property type="match status" value="1"/>
</dbReference>
<dbReference type="PIRSF" id="PIRSF003230">
    <property type="entry name" value="YbgC"/>
    <property type="match status" value="1"/>
</dbReference>
<dbReference type="NCBIfam" id="TIGR00051">
    <property type="entry name" value="YbgC/FadM family acyl-CoA thioesterase"/>
    <property type="match status" value="1"/>
</dbReference>